<dbReference type="SMART" id="SM00609">
    <property type="entry name" value="VIT"/>
    <property type="match status" value="1"/>
</dbReference>
<dbReference type="EMBL" id="ML976670">
    <property type="protein sequence ID" value="KAF1975408.1"/>
    <property type="molecule type" value="Genomic_DNA"/>
</dbReference>
<evidence type="ECO:0008006" key="6">
    <source>
        <dbReference type="Google" id="ProtNLM"/>
    </source>
</evidence>
<dbReference type="InterPro" id="IPR036465">
    <property type="entry name" value="vWFA_dom_sf"/>
</dbReference>
<feature type="compositionally biased region" description="Acidic residues" evidence="1">
    <location>
        <begin position="764"/>
        <end position="773"/>
    </location>
</feature>
<feature type="domain" description="VIT" evidence="3">
    <location>
        <begin position="1"/>
        <end position="118"/>
    </location>
</feature>
<dbReference type="Gene3D" id="3.40.50.410">
    <property type="entry name" value="von Willebrand factor, type A domain"/>
    <property type="match status" value="1"/>
</dbReference>
<dbReference type="PROSITE" id="PS50234">
    <property type="entry name" value="VWFA"/>
    <property type="match status" value="1"/>
</dbReference>
<feature type="region of interest" description="Disordered" evidence="1">
    <location>
        <begin position="717"/>
        <end position="774"/>
    </location>
</feature>
<dbReference type="OrthoDB" id="1729737at2759"/>
<sequence length="952" mass="104588">MPQHVCGCYYFHHATKQRQYLPQVNLNAHTTILSTASRTVLKQKFVNASGVQRDQIRLSPFRWMKEKAEARRTYETAKQRGEKAALVEQLPDAADVFKTTVRNIPKESTVEVSITYIQELKHDAEVDGVRLTIPTSISPRYGSCPTKLHKQSHVNESEGISFTIDVNMADDVPVKKVLSPSHPIEVSLGSISTSTVDEEPTLSKASVKLALETAQLDKDFVLQVVAKDIGVPQAFFESHPTLPNQRALMTTLVPKFNLKSQKAEIIFIADRSGSMKGNIPTLIAALKLSLKSIPVGCLFNICSFGSSNSFLWPKSQPYTQDTLAQAIKHVSKFGADFGETETLNAVKACFISRYKVMPTEMILLTDGDIWSQQQLFDYVTEETKSGGTPVFPIGIGRSVSSALIEGIARAGRGFAQMVTDNEKLDSKIVRMLKAALTPHVNDYRLEVKYEDDSVDSHQNVDAAAGNTAKPISLYDANLQDEDPKADEPEDIVVGLPKLNRPRILQAPYNIPPLYPFNRTCVYLLFSSGTADVNPKSVIVKGTSSQGPLELEISVQVRAAPHEMIHQLAARKAIQELEEGRGWIMDAVTDGEKTGETTAIRKKDPAKAALLQQLEAVCLGVEFQVGGKYCSFVAVGANEAEIAKKRQRTINASVGSSSLDDDWKILGREEEPLYAEEQFKGTEGPSPISDPLVRYARQRNLNGPMGFSGPMGLVNLTVASPPGGGVRPRHGASSSKLSLSAFQDRKEGKKAKKESNLSTGQAIAESEELDEENSDMGFGLFDSGSETTSQPAALSNVYCKRVMSSAMKTRKNIRRLLLAGKTQSNAGQEETAEEDTVDEGLLLEVIIAHQSFEGSWSSITNSMLEKMGLNMDMVRAAIHDLGLSQQQAILARDADTVMYTAIVARYLEEKMTDEQEKWELIVDKARQWLEDNVNDALLVDVWNKASALCVPSE</sequence>
<dbReference type="Pfam" id="PF08487">
    <property type="entry name" value="VIT"/>
    <property type="match status" value="1"/>
</dbReference>
<name>A0A6A5VF38_9PLEO</name>
<dbReference type="SUPFAM" id="SSF53300">
    <property type="entry name" value="vWA-like"/>
    <property type="match status" value="1"/>
</dbReference>
<evidence type="ECO:0000256" key="1">
    <source>
        <dbReference type="SAM" id="MobiDB-lite"/>
    </source>
</evidence>
<evidence type="ECO:0000313" key="4">
    <source>
        <dbReference type="EMBL" id="KAF1975408.1"/>
    </source>
</evidence>
<dbReference type="Proteomes" id="UP000800036">
    <property type="component" value="Unassembled WGS sequence"/>
</dbReference>
<dbReference type="PROSITE" id="PS51468">
    <property type="entry name" value="VIT"/>
    <property type="match status" value="1"/>
</dbReference>
<dbReference type="Pfam" id="PF13768">
    <property type="entry name" value="VWA_3"/>
    <property type="match status" value="1"/>
</dbReference>
<dbReference type="PANTHER" id="PTHR45737:SF6">
    <property type="entry name" value="VON WILLEBRAND FACTOR A DOMAIN-CONTAINING PROTEIN 5A"/>
    <property type="match status" value="1"/>
</dbReference>
<gene>
    <name evidence="4" type="ORF">BU23DRAFT_633394</name>
</gene>
<accession>A0A6A5VF38</accession>
<keyword evidence="5" id="KW-1185">Reference proteome</keyword>
<feature type="domain" description="VWFA" evidence="2">
    <location>
        <begin position="264"/>
        <end position="432"/>
    </location>
</feature>
<protein>
    <recommendedName>
        <fullName evidence="6">VIT-domain-containing protein</fullName>
    </recommendedName>
</protein>
<dbReference type="SMART" id="SM00327">
    <property type="entry name" value="VWA"/>
    <property type="match status" value="1"/>
</dbReference>
<dbReference type="InterPro" id="IPR013694">
    <property type="entry name" value="VIT"/>
</dbReference>
<dbReference type="InterPro" id="IPR002035">
    <property type="entry name" value="VWF_A"/>
</dbReference>
<proteinExistence type="predicted"/>
<dbReference type="AlphaFoldDB" id="A0A6A5VF38"/>
<feature type="compositionally biased region" description="Polar residues" evidence="1">
    <location>
        <begin position="731"/>
        <end position="740"/>
    </location>
</feature>
<evidence type="ECO:0000259" key="2">
    <source>
        <dbReference type="PROSITE" id="PS50234"/>
    </source>
</evidence>
<reference evidence="4" key="1">
    <citation type="journal article" date="2020" name="Stud. Mycol.">
        <title>101 Dothideomycetes genomes: a test case for predicting lifestyles and emergence of pathogens.</title>
        <authorList>
            <person name="Haridas S."/>
            <person name="Albert R."/>
            <person name="Binder M."/>
            <person name="Bloem J."/>
            <person name="Labutti K."/>
            <person name="Salamov A."/>
            <person name="Andreopoulos B."/>
            <person name="Baker S."/>
            <person name="Barry K."/>
            <person name="Bills G."/>
            <person name="Bluhm B."/>
            <person name="Cannon C."/>
            <person name="Castanera R."/>
            <person name="Culley D."/>
            <person name="Daum C."/>
            <person name="Ezra D."/>
            <person name="Gonzalez J."/>
            <person name="Henrissat B."/>
            <person name="Kuo A."/>
            <person name="Liang C."/>
            <person name="Lipzen A."/>
            <person name="Lutzoni F."/>
            <person name="Magnuson J."/>
            <person name="Mondo S."/>
            <person name="Nolan M."/>
            <person name="Ohm R."/>
            <person name="Pangilinan J."/>
            <person name="Park H.-J."/>
            <person name="Ramirez L."/>
            <person name="Alfaro M."/>
            <person name="Sun H."/>
            <person name="Tritt A."/>
            <person name="Yoshinaga Y."/>
            <person name="Zwiers L.-H."/>
            <person name="Turgeon B."/>
            <person name="Goodwin S."/>
            <person name="Spatafora J."/>
            <person name="Crous P."/>
            <person name="Grigoriev I."/>
        </authorList>
    </citation>
    <scope>NUCLEOTIDE SEQUENCE</scope>
    <source>
        <strain evidence="4">CBS 107.79</strain>
    </source>
</reference>
<evidence type="ECO:0000313" key="5">
    <source>
        <dbReference type="Proteomes" id="UP000800036"/>
    </source>
</evidence>
<evidence type="ECO:0000259" key="3">
    <source>
        <dbReference type="PROSITE" id="PS51468"/>
    </source>
</evidence>
<dbReference type="PANTHER" id="PTHR45737">
    <property type="entry name" value="VON WILLEBRAND FACTOR A DOMAIN-CONTAINING PROTEIN 5A"/>
    <property type="match status" value="1"/>
</dbReference>
<organism evidence="4 5">
    <name type="scientific">Bimuria novae-zelandiae CBS 107.79</name>
    <dbReference type="NCBI Taxonomy" id="1447943"/>
    <lineage>
        <taxon>Eukaryota</taxon>
        <taxon>Fungi</taxon>
        <taxon>Dikarya</taxon>
        <taxon>Ascomycota</taxon>
        <taxon>Pezizomycotina</taxon>
        <taxon>Dothideomycetes</taxon>
        <taxon>Pleosporomycetidae</taxon>
        <taxon>Pleosporales</taxon>
        <taxon>Massarineae</taxon>
        <taxon>Didymosphaeriaceae</taxon>
        <taxon>Bimuria</taxon>
    </lineage>
</organism>